<dbReference type="InterPro" id="IPR003152">
    <property type="entry name" value="FATC_dom"/>
</dbReference>
<dbReference type="Pfam" id="PF08771">
    <property type="entry name" value="FRB_dom"/>
    <property type="match status" value="1"/>
</dbReference>
<sequence>MASMGTPAVVMDNGTGLTKLGFAGNDSPSFVFPTAISTATSAAKSSKGSSGSALSGKRGLEDLDFFIGDEALSAASGPKYSLSYPIRHGQIENWDHMERFWENSIFKYLRCEPEDHYFLMTEPPLNPPENRESTAEIMFESFNCAGLYIAVQAVLALAASWTSAKVTDRSLTGTVIDSGDGVTHVIPVAEGYVIGGAIKNIPLAGRDITLFIQSLLRDRGEADTSLQTAEKIKQQFCYVCPDIVKEFKKFDQYPQEKFAQYIVETAQRKSTVDVGYERFLAPEIFFNPEICSSDYLTPLPTVVDQVVQSSPIDVRKKLYKNIVLSGGSTMFKDYGRRLQRDIKSLVNERIELSEKLSGVKSTGVDVQVISHKRQRNAVWFGGSLLAQTAEFKSYCYTKQDYDEYGPGIVPRYITVLVELARIKTMSSSAQVQVVDGVALNQIFNGLKSAKEEERTRSALELRSFLASIARDLTGEQFNRYNNEINKTIFDLLQSKDAAQTLGGIAALNALIDFDSGVGEENATKTARFSNYLSSFILSNDLKIMKEATKTLGKLATPGGTLTGDFVDFEAKRAIEWLQSDNRQHENRRHAAILILTALSENAPLLLQGYINQVLEHIWVPLRDHKLIIRNDAAITLQRCISIIYSREVEVRRRWVHLLIDQASSILGRSDAMEKSSSHDSNGLAAGYSLITTASSPSNETIHGALLVYRELLRYHNDPYIKSMFGTIYENVSLYKGHKISYIRQELTKIYPILCRVNPELFVEKYLHRTLYYYLTQLKKYKNMHNEASNRDKSAILESIGLLALEVGNQMATYLDAILDNIRDGLSYPANSSVQSILSDVVTKGETSGAALSSVSASTSGSAKYRASRKDTEPAIFDCIGKLSIAVGPALTKHLQRDILDMMFSNCSLSGHMENVLQTLITNIPSLRVTVEKKLLNLLSLVLSGKTFQPPGSPYGSTKINESLARDFRLIMISRDTGMSVSNILNNPETCRAHDSELVVHALKILSHFEFQDYQLNEFVRYCIITYLDSDSAKIRQTATSTSCKIFNKDPICHQMSVNALDAVNEIVEKLLCVSITDPVAEIRIEGLTCLDRAGNFDPQLSQAYNVKQLFVALNDEVFSVRKVAVKILGRLSAINPAYIVPSLRKTLIQLLSRLDYANTSRKKEEAATLLSVLIVHSKELTKPYIKPIVEALLPRTKDPSSSVAAAAISCIGEASVVAGEDIKPFLSELMPLILDTFQDQSSSYKRDAALKALGQLASSSGYVIQPLLDYPQLLGTLVSILKSETSPRIRRETVRLLGILGALDPYKHREVEQTSQKIPVEQNAPPVDIALLMQGMSPSHDEYYPTVAINNLMKILKDPSLSSHHNKVIQAIMYIFQTLGLRCVSFLPQIIPGVIKVMHTCQASMLKFYFQQLGALILIVKQHIRPFLGDIFAIIKEFFNSITNVNIRVIIIHLIESISKALEGEFKIHLPDILPLMLNLIEEDKSTEREPTIHVLRSFVVFGSNIEEHVHIVVPTIVKMFEVGPTNLRKAAIETIGKLSRNITLSDMASRIVHPLLRVLGEGNEELSQACMNTLCCLILSLGNEFIVFFPVIEKVLISRKINSVMFEQLVAKILNGDPLPTNFNVYKDHDLHMSHFDLPDIDMPSKKLPVNQAALKAAWESSQRNNTKEDWQEWIGRLSKELLKQSPSHAIRACAGLASDYHPLAKDLFNSSFASCWSELYSQHQEELIESFCIALSSPNNPPEIHQILLNLAEFMEHDDKSLPIAITALGQYAQRCHAYAKALHYKELEFYEEPTTPTIEALISINNQLQQSDAAVGILKHAQMHHDLQLKETWHEKLQRWDDALRAYNEREKLEPDNMEIVMGKMRCLHALGEWDQLSELARSKWNSSTGDIKRNVAPLAAAAAWGLGQWDRMDAYIKVMKYESPDKAFFSAILSLHRNNFEEASNHILNARDLLVTEITALVSESYNRAYGVVVRVQMLAELEEIIRYKCLPQGSEKRALIRKTWNTRLLGCQRNVDIWQRMLKVRALVIKPKQDMDMWIKFANLCRKSGRFNLAEQSLNNLLEGGSSENPSRAPPQVVYAQLKYMWAKGQRREALRHLVDFTTRMSQDLGLNPNDLITQPIPSDGPGIPKHVEEYTRLLARCFLKQGEWQIVLNNNWRTETSEIILGAYLLATHFDDKWYKAWHNWALANFEVISLYTQNNRGNLTTNVMEQNDTVEKQAQQSQMISMEVVQRHVIPSIKGFFHSISLSNSSSLQDTLRLLTLWFKFGGIPETARAMTDGFNMVKIDNWLEVIPQLISRIHQPNQIVSRSLLGLLTDLGKAHPQALVYPLAVAVTSDSVNRKKAALSIIDKMRIHSPTLVEQSELVSHELIRVAVLWLEQWYEGLEDASRLFFGEHNTEKMFEVLEPLHKMLQKGPETMREASFNNAFGRELADAYEWVLNYRRTKDITNLNQAWDVYYNVFRRISRQLPQLQSLELSFVSPKLEEAQNLELALPGTYEAGKPIVLIVRFDPTFTVISSKQRPRKLVCKGSDGKDYQYVLKGHEDIRQDNLVMQLFGLVNTLLVNDTECFKRHLDIQQYPAIPLSPKVGLLGWVPNSDTFHVLIREYRESRKILLNIEHRIMLQMAPDFDSLTLLQKVEVFTGALDNTRGQDLYKVLWLKSKSSEAWLDRRTTYTRSLAVMSMVGYILGLGDRHPSNLMLDRITGKVIHIDFGDCFEAAILREKYPEKVPFRLTRMLNYAMEVSGIEGSFRITCEHVMRVLRDNKESLMAILEAFAYDPLINWGFDFPTKALAEATGIKVQQYNTAEMLKKGEIDDQEATRLNKQNALEIRNARAALVLKRITDKLTGNDIKRLKGLDIPTQVDKLIQQATSVENLCQHYIGWCSFW</sequence>
<evidence type="ECO:0000256" key="6">
    <source>
        <dbReference type="ARBA" id="ARBA00022777"/>
    </source>
</evidence>
<organism evidence="15 16">
    <name type="scientific">Candidozyma haemuli</name>
    <dbReference type="NCBI Taxonomy" id="45357"/>
    <lineage>
        <taxon>Eukaryota</taxon>
        <taxon>Fungi</taxon>
        <taxon>Dikarya</taxon>
        <taxon>Ascomycota</taxon>
        <taxon>Saccharomycotina</taxon>
        <taxon>Pichiomycetes</taxon>
        <taxon>Metschnikowiaceae</taxon>
        <taxon>Candidozyma</taxon>
    </lineage>
</organism>
<evidence type="ECO:0000313" key="15">
    <source>
        <dbReference type="EMBL" id="QWU88613.1"/>
    </source>
</evidence>
<dbReference type="Gene3D" id="1.25.40.10">
    <property type="entry name" value="Tetratricopeptide repeat domain"/>
    <property type="match status" value="1"/>
</dbReference>
<dbReference type="Gene3D" id="1.25.10.10">
    <property type="entry name" value="Leucine-rich Repeat Variant"/>
    <property type="match status" value="4"/>
</dbReference>
<dbReference type="SUPFAM" id="SSF56112">
    <property type="entry name" value="Protein kinase-like (PK-like)"/>
    <property type="match status" value="1"/>
</dbReference>
<gene>
    <name evidence="15" type="ORF">CA3LBN_002921</name>
</gene>
<dbReference type="PROSITE" id="PS50290">
    <property type="entry name" value="PI3_4_KINASE_3"/>
    <property type="match status" value="1"/>
</dbReference>
<dbReference type="InterPro" id="IPR011989">
    <property type="entry name" value="ARM-like"/>
</dbReference>
<dbReference type="Gene3D" id="3.30.420.40">
    <property type="match status" value="2"/>
</dbReference>
<comment type="catalytic activity">
    <reaction evidence="9">
        <text>L-seryl-[protein] + ATP = O-phospho-L-seryl-[protein] + ADP + H(+)</text>
        <dbReference type="Rhea" id="RHEA:17989"/>
        <dbReference type="Rhea" id="RHEA-COMP:9863"/>
        <dbReference type="Rhea" id="RHEA-COMP:11604"/>
        <dbReference type="ChEBI" id="CHEBI:15378"/>
        <dbReference type="ChEBI" id="CHEBI:29999"/>
        <dbReference type="ChEBI" id="CHEBI:30616"/>
        <dbReference type="ChEBI" id="CHEBI:83421"/>
        <dbReference type="ChEBI" id="CHEBI:456216"/>
        <dbReference type="EC" id="2.7.11.1"/>
    </reaction>
</comment>
<dbReference type="SUPFAM" id="SSF47212">
    <property type="entry name" value="FKBP12-rapamycin-binding domain of FKBP-rapamycin-associated protein (FRAP)"/>
    <property type="match status" value="1"/>
</dbReference>
<dbReference type="InterPro" id="IPR004000">
    <property type="entry name" value="Actin"/>
</dbReference>
<dbReference type="InterPro" id="IPR057564">
    <property type="entry name" value="HEAT_ATR"/>
</dbReference>
<dbReference type="SMART" id="SM01345">
    <property type="entry name" value="Rapamycin_bind"/>
    <property type="match status" value="1"/>
</dbReference>
<dbReference type="PROSITE" id="PS51189">
    <property type="entry name" value="FAT"/>
    <property type="match status" value="1"/>
</dbReference>
<dbReference type="SMART" id="SM00146">
    <property type="entry name" value="PI3Kc"/>
    <property type="match status" value="1"/>
</dbReference>
<dbReference type="InterPro" id="IPR036940">
    <property type="entry name" value="PI3/4_kinase_cat_sf"/>
</dbReference>
<dbReference type="CDD" id="cd05169">
    <property type="entry name" value="PIKKc_TOR"/>
    <property type="match status" value="1"/>
</dbReference>
<dbReference type="Proteomes" id="UP000825434">
    <property type="component" value="Chromosome 3"/>
</dbReference>
<evidence type="ECO:0000256" key="9">
    <source>
        <dbReference type="ARBA" id="ARBA00048679"/>
    </source>
</evidence>
<comment type="catalytic activity">
    <reaction evidence="8 11">
        <text>L-threonyl-[protein] + ATP = O-phospho-L-threonyl-[protein] + ADP + H(+)</text>
        <dbReference type="Rhea" id="RHEA:46608"/>
        <dbReference type="Rhea" id="RHEA-COMP:11060"/>
        <dbReference type="Rhea" id="RHEA-COMP:11605"/>
        <dbReference type="ChEBI" id="CHEBI:15378"/>
        <dbReference type="ChEBI" id="CHEBI:30013"/>
        <dbReference type="ChEBI" id="CHEBI:30616"/>
        <dbReference type="ChEBI" id="CHEBI:61977"/>
        <dbReference type="ChEBI" id="CHEBI:456216"/>
        <dbReference type="EC" id="2.7.11.1"/>
    </reaction>
</comment>
<evidence type="ECO:0000256" key="2">
    <source>
        <dbReference type="ARBA" id="ARBA00022527"/>
    </source>
</evidence>
<dbReference type="InterPro" id="IPR024585">
    <property type="entry name" value="mTOR_dom"/>
</dbReference>
<keyword evidence="7 11" id="KW-0067">ATP-binding</keyword>
<keyword evidence="16" id="KW-1185">Reference proteome</keyword>
<dbReference type="InterPro" id="IPR011009">
    <property type="entry name" value="Kinase-like_dom_sf"/>
</dbReference>
<keyword evidence="4" id="KW-0677">Repeat</keyword>
<dbReference type="PANTHER" id="PTHR11139:SF9">
    <property type="entry name" value="SERINE_THREONINE-PROTEIN KINASE MTOR"/>
    <property type="match status" value="1"/>
</dbReference>
<dbReference type="Gene3D" id="3.30.1010.10">
    <property type="entry name" value="Phosphatidylinositol 3-kinase Catalytic Subunit, Chain A, domain 4"/>
    <property type="match status" value="1"/>
</dbReference>
<dbReference type="PROSITE" id="PS51190">
    <property type="entry name" value="FATC"/>
    <property type="match status" value="1"/>
</dbReference>
<dbReference type="InterPro" id="IPR003151">
    <property type="entry name" value="PIK-rel_kinase_FAT"/>
</dbReference>
<dbReference type="CDD" id="cd10221">
    <property type="entry name" value="ASKHA_NBD_Arp3-like"/>
    <property type="match status" value="1"/>
</dbReference>
<dbReference type="InterPro" id="IPR026683">
    <property type="entry name" value="TOR_cat"/>
</dbReference>
<dbReference type="InterPro" id="IPR016024">
    <property type="entry name" value="ARM-type_fold"/>
</dbReference>
<reference evidence="15 16" key="1">
    <citation type="submission" date="2021-06" db="EMBL/GenBank/DDBJ databases">
        <title>Candida outbreak in Lebanon.</title>
        <authorList>
            <person name="Finianos M."/>
        </authorList>
    </citation>
    <scope>NUCLEOTIDE SEQUENCE [LARGE SCALE GENOMIC DNA]</scope>
    <source>
        <strain evidence="15">CA3LBN</strain>
    </source>
</reference>
<dbReference type="Pfam" id="PF23593">
    <property type="entry name" value="HEAT_ATR"/>
    <property type="match status" value="1"/>
</dbReference>
<dbReference type="InterPro" id="IPR036738">
    <property type="entry name" value="FRB_sf"/>
</dbReference>
<keyword evidence="3 11" id="KW-0808">Transferase</keyword>
<evidence type="ECO:0000256" key="10">
    <source>
        <dbReference type="RuleBase" id="RU000487"/>
    </source>
</evidence>
<name>A0ABX8I807_9ASCO</name>
<dbReference type="InterPro" id="IPR050517">
    <property type="entry name" value="DDR_Repair_Kinase"/>
</dbReference>
<evidence type="ECO:0000256" key="7">
    <source>
        <dbReference type="ARBA" id="ARBA00022840"/>
    </source>
</evidence>
<protein>
    <recommendedName>
        <fullName evidence="11">Serine/threonine-protein kinase TOR</fullName>
        <ecNumber evidence="11">2.7.11.1</ecNumber>
    </recommendedName>
</protein>
<dbReference type="SUPFAM" id="SSF48371">
    <property type="entry name" value="ARM repeat"/>
    <property type="match status" value="1"/>
</dbReference>
<dbReference type="Pfam" id="PF00022">
    <property type="entry name" value="Actin"/>
    <property type="match status" value="1"/>
</dbReference>
<dbReference type="InterPro" id="IPR018936">
    <property type="entry name" value="PI3/4_kinase_CS"/>
</dbReference>
<dbReference type="PROSITE" id="PS00915">
    <property type="entry name" value="PI3_4_KINASE_1"/>
    <property type="match status" value="1"/>
</dbReference>
<dbReference type="SUPFAM" id="SSF53067">
    <property type="entry name" value="Actin-like ATPase domain"/>
    <property type="match status" value="2"/>
</dbReference>
<keyword evidence="2 11" id="KW-0723">Serine/threonine-protein kinase</keyword>
<dbReference type="Gene3D" id="3.90.640.10">
    <property type="entry name" value="Actin, Chain A, domain 4"/>
    <property type="match status" value="1"/>
</dbReference>
<dbReference type="PROSITE" id="PS01132">
    <property type="entry name" value="ACTINS_ACT_LIKE"/>
    <property type="match status" value="1"/>
</dbReference>
<dbReference type="InterPro" id="IPR000403">
    <property type="entry name" value="PI3/4_kinase_cat_dom"/>
</dbReference>
<evidence type="ECO:0000256" key="8">
    <source>
        <dbReference type="ARBA" id="ARBA00047899"/>
    </source>
</evidence>
<dbReference type="Gene3D" id="1.10.1070.11">
    <property type="entry name" value="Phosphatidylinositol 3-/4-kinase, catalytic domain"/>
    <property type="match status" value="1"/>
</dbReference>
<dbReference type="PROSITE" id="PS00916">
    <property type="entry name" value="PI3_4_KINASE_2"/>
    <property type="match status" value="1"/>
</dbReference>
<evidence type="ECO:0000256" key="5">
    <source>
        <dbReference type="ARBA" id="ARBA00022741"/>
    </source>
</evidence>
<dbReference type="InterPro" id="IPR014009">
    <property type="entry name" value="PIK_FAT"/>
</dbReference>
<proteinExistence type="inferred from homology"/>
<dbReference type="SMART" id="SM01346">
    <property type="entry name" value="DUF3385"/>
    <property type="match status" value="1"/>
</dbReference>
<evidence type="ECO:0000259" key="12">
    <source>
        <dbReference type="PROSITE" id="PS50290"/>
    </source>
</evidence>
<dbReference type="InterPro" id="IPR020902">
    <property type="entry name" value="Actin/actin-like_CS"/>
</dbReference>
<keyword evidence="5 11" id="KW-0547">Nucleotide-binding</keyword>
<evidence type="ECO:0000256" key="11">
    <source>
        <dbReference type="RuleBase" id="RU364109"/>
    </source>
</evidence>
<comment type="similarity">
    <text evidence="10">Belongs to the actin family.</text>
</comment>
<feature type="domain" description="FATC" evidence="14">
    <location>
        <begin position="2860"/>
        <end position="2892"/>
    </location>
</feature>
<comment type="similarity">
    <text evidence="1 11">Belongs to the PI3/PI4-kinase family.</text>
</comment>
<dbReference type="Gene3D" id="1.20.120.150">
    <property type="entry name" value="FKBP12-rapamycin binding domain"/>
    <property type="match status" value="1"/>
</dbReference>
<dbReference type="InterPro" id="IPR043129">
    <property type="entry name" value="ATPase_NBD"/>
</dbReference>
<evidence type="ECO:0000259" key="14">
    <source>
        <dbReference type="PROSITE" id="PS51190"/>
    </source>
</evidence>
<accession>A0ABX8I807</accession>
<feature type="domain" description="FAT" evidence="13">
    <location>
        <begin position="1770"/>
        <end position="2341"/>
    </location>
</feature>
<dbReference type="InterPro" id="IPR009076">
    <property type="entry name" value="FRB_dom"/>
</dbReference>
<dbReference type="Pfam" id="PF02260">
    <property type="entry name" value="FATC"/>
    <property type="match status" value="1"/>
</dbReference>
<evidence type="ECO:0000256" key="4">
    <source>
        <dbReference type="ARBA" id="ARBA00022737"/>
    </source>
</evidence>
<dbReference type="SMART" id="SM01343">
    <property type="entry name" value="FATC"/>
    <property type="match status" value="1"/>
</dbReference>
<evidence type="ECO:0000256" key="1">
    <source>
        <dbReference type="ARBA" id="ARBA00011031"/>
    </source>
</evidence>
<evidence type="ECO:0000259" key="13">
    <source>
        <dbReference type="PROSITE" id="PS51189"/>
    </source>
</evidence>
<dbReference type="EC" id="2.7.11.1" evidence="11"/>
<feature type="domain" description="PI3K/PI4K catalytic" evidence="12">
    <location>
        <begin position="2515"/>
        <end position="2830"/>
    </location>
</feature>
<dbReference type="SMART" id="SM00268">
    <property type="entry name" value="ACTIN"/>
    <property type="match status" value="1"/>
</dbReference>
<dbReference type="InterPro" id="IPR011990">
    <property type="entry name" value="TPR-like_helical_dom_sf"/>
</dbReference>
<dbReference type="Pfam" id="PF02259">
    <property type="entry name" value="FAT"/>
    <property type="match status" value="1"/>
</dbReference>
<evidence type="ECO:0000313" key="16">
    <source>
        <dbReference type="Proteomes" id="UP000825434"/>
    </source>
</evidence>
<dbReference type="EMBL" id="CP076663">
    <property type="protein sequence ID" value="QWU88613.1"/>
    <property type="molecule type" value="Genomic_DNA"/>
</dbReference>
<dbReference type="PANTHER" id="PTHR11139">
    <property type="entry name" value="ATAXIA TELANGIECTASIA MUTATED ATM -RELATED"/>
    <property type="match status" value="1"/>
</dbReference>
<dbReference type="Pfam" id="PF00454">
    <property type="entry name" value="PI3_PI4_kinase"/>
    <property type="match status" value="1"/>
</dbReference>
<evidence type="ECO:0000256" key="3">
    <source>
        <dbReference type="ARBA" id="ARBA00022679"/>
    </source>
</evidence>
<keyword evidence="6 11" id="KW-0418">Kinase</keyword>
<dbReference type="Pfam" id="PF11865">
    <property type="entry name" value="mTOR_dom"/>
    <property type="match status" value="1"/>
</dbReference>